<gene>
    <name evidence="2" type="ordered locus">RER_46820</name>
</gene>
<dbReference type="KEGG" id="rer:RER_46820"/>
<keyword evidence="1" id="KW-0812">Transmembrane</keyword>
<evidence type="ECO:0008006" key="4">
    <source>
        <dbReference type="Google" id="ProtNLM"/>
    </source>
</evidence>
<name>C0ZMY2_RHOE4</name>
<dbReference type="AlphaFoldDB" id="C0ZMY2"/>
<keyword evidence="1" id="KW-0472">Membrane</keyword>
<protein>
    <recommendedName>
        <fullName evidence="4">DUF304 domain-containing protein</fullName>
    </recommendedName>
</protein>
<reference evidence="3" key="1">
    <citation type="submission" date="2005-03" db="EMBL/GenBank/DDBJ databases">
        <title>Comparison of the complete genome sequences of Rhodococcus erythropolis PR4 and Rhodococcus opacus B4.</title>
        <authorList>
            <person name="Takarada H."/>
            <person name="Sekine M."/>
            <person name="Hosoyama A."/>
            <person name="Yamada R."/>
            <person name="Fujisawa T."/>
            <person name="Omata S."/>
            <person name="Shimizu A."/>
            <person name="Tsukatani N."/>
            <person name="Tanikawa S."/>
            <person name="Fujita N."/>
            <person name="Harayama S."/>
        </authorList>
    </citation>
    <scope>NUCLEOTIDE SEQUENCE [LARGE SCALE GENOMIC DNA]</scope>
    <source>
        <strain evidence="3">PR4 / NBRC 100887</strain>
    </source>
</reference>
<reference evidence="2 3" key="2">
    <citation type="journal article" date="2006" name="Environ. Microbiol.">
        <title>Sequence analysis of three plasmids harboured in Rhodococcus erythropolis strain PR4.</title>
        <authorList>
            <person name="Sekine M."/>
            <person name="Tanikawa S."/>
            <person name="Omata S."/>
            <person name="Saito M."/>
            <person name="Fujisawa T."/>
            <person name="Tsukatani N."/>
            <person name="Tajima T."/>
            <person name="Sekigawa T."/>
            <person name="Kosugi H."/>
            <person name="Matsuo Y."/>
            <person name="Nishiko R."/>
            <person name="Imamura K."/>
            <person name="Ito M."/>
            <person name="Narita H."/>
            <person name="Tago S."/>
            <person name="Fujita N."/>
            <person name="Harayama S."/>
        </authorList>
    </citation>
    <scope>NUCLEOTIDE SEQUENCE [LARGE SCALE GENOMIC DNA]</scope>
    <source>
        <strain evidence="3">PR4 / NBRC 100887</strain>
    </source>
</reference>
<sequence>MIRSLWLLSTGRRDGGSSDTATFGYARGTMSIPVAFVAASVIEAVAIHFLVPWQWLRVVLLVATVLSLIAIGGWLAGRVVHPHLVSARTVVFRSGTGIRVEVDRSRISRASMVRRFGETANVIVDDRLVLPGPDGTVVDIDFDRPLSVTLPKRLSKASPTTIGGLRLHVDQPGEFCAALGPN</sequence>
<dbReference type="EMBL" id="AP008957">
    <property type="protein sequence ID" value="BAH35390.1"/>
    <property type="molecule type" value="Genomic_DNA"/>
</dbReference>
<proteinExistence type="predicted"/>
<accession>C0ZMY2</accession>
<organism evidence="2 3">
    <name type="scientific">Rhodococcus erythropolis (strain PR4 / NBRC 100887)</name>
    <dbReference type="NCBI Taxonomy" id="234621"/>
    <lineage>
        <taxon>Bacteria</taxon>
        <taxon>Bacillati</taxon>
        <taxon>Actinomycetota</taxon>
        <taxon>Actinomycetes</taxon>
        <taxon>Mycobacteriales</taxon>
        <taxon>Nocardiaceae</taxon>
        <taxon>Rhodococcus</taxon>
        <taxon>Rhodococcus erythropolis group</taxon>
    </lineage>
</organism>
<feature type="transmembrane region" description="Helical" evidence="1">
    <location>
        <begin position="58"/>
        <end position="77"/>
    </location>
</feature>
<dbReference type="eggNOG" id="ENOG5031VFP">
    <property type="taxonomic scope" value="Bacteria"/>
</dbReference>
<evidence type="ECO:0000256" key="1">
    <source>
        <dbReference type="SAM" id="Phobius"/>
    </source>
</evidence>
<evidence type="ECO:0000313" key="2">
    <source>
        <dbReference type="EMBL" id="BAH35390.1"/>
    </source>
</evidence>
<evidence type="ECO:0000313" key="3">
    <source>
        <dbReference type="Proteomes" id="UP000002204"/>
    </source>
</evidence>
<dbReference type="Proteomes" id="UP000002204">
    <property type="component" value="Chromosome"/>
</dbReference>
<dbReference type="RefSeq" id="WP_020908833.1">
    <property type="nucleotide sequence ID" value="NC_012490.1"/>
</dbReference>
<dbReference type="HOGENOM" id="CLU_1711835_0_0_11"/>
<keyword evidence="1" id="KW-1133">Transmembrane helix</keyword>
<feature type="transmembrane region" description="Helical" evidence="1">
    <location>
        <begin position="32"/>
        <end position="51"/>
    </location>
</feature>